<evidence type="ECO:0000313" key="1">
    <source>
        <dbReference type="EMBL" id="KAF2639920.1"/>
    </source>
</evidence>
<dbReference type="EMBL" id="MU006785">
    <property type="protein sequence ID" value="KAF2639920.1"/>
    <property type="molecule type" value="Genomic_DNA"/>
</dbReference>
<evidence type="ECO:0000313" key="2">
    <source>
        <dbReference type="Proteomes" id="UP000799753"/>
    </source>
</evidence>
<dbReference type="AlphaFoldDB" id="A0A6A6RX50"/>
<proteinExistence type="predicted"/>
<accession>A0A6A6RX50</accession>
<keyword evidence="2" id="KW-1185">Reference proteome</keyword>
<organism evidence="1 2">
    <name type="scientific">Massarina eburnea CBS 473.64</name>
    <dbReference type="NCBI Taxonomy" id="1395130"/>
    <lineage>
        <taxon>Eukaryota</taxon>
        <taxon>Fungi</taxon>
        <taxon>Dikarya</taxon>
        <taxon>Ascomycota</taxon>
        <taxon>Pezizomycotina</taxon>
        <taxon>Dothideomycetes</taxon>
        <taxon>Pleosporomycetidae</taxon>
        <taxon>Pleosporales</taxon>
        <taxon>Massarineae</taxon>
        <taxon>Massarinaceae</taxon>
        <taxon>Massarina</taxon>
    </lineage>
</organism>
<dbReference type="Proteomes" id="UP000799753">
    <property type="component" value="Unassembled WGS sequence"/>
</dbReference>
<name>A0A6A6RX50_9PLEO</name>
<reference evidence="1" key="1">
    <citation type="journal article" date="2020" name="Stud. Mycol.">
        <title>101 Dothideomycetes genomes: a test case for predicting lifestyles and emergence of pathogens.</title>
        <authorList>
            <person name="Haridas S."/>
            <person name="Albert R."/>
            <person name="Binder M."/>
            <person name="Bloem J."/>
            <person name="Labutti K."/>
            <person name="Salamov A."/>
            <person name="Andreopoulos B."/>
            <person name="Baker S."/>
            <person name="Barry K."/>
            <person name="Bills G."/>
            <person name="Bluhm B."/>
            <person name="Cannon C."/>
            <person name="Castanera R."/>
            <person name="Culley D."/>
            <person name="Daum C."/>
            <person name="Ezra D."/>
            <person name="Gonzalez J."/>
            <person name="Henrissat B."/>
            <person name="Kuo A."/>
            <person name="Liang C."/>
            <person name="Lipzen A."/>
            <person name="Lutzoni F."/>
            <person name="Magnuson J."/>
            <person name="Mondo S."/>
            <person name="Nolan M."/>
            <person name="Ohm R."/>
            <person name="Pangilinan J."/>
            <person name="Park H.-J."/>
            <person name="Ramirez L."/>
            <person name="Alfaro M."/>
            <person name="Sun H."/>
            <person name="Tritt A."/>
            <person name="Yoshinaga Y."/>
            <person name="Zwiers L.-H."/>
            <person name="Turgeon B."/>
            <person name="Goodwin S."/>
            <person name="Spatafora J."/>
            <person name="Crous P."/>
            <person name="Grigoriev I."/>
        </authorList>
    </citation>
    <scope>NUCLEOTIDE SEQUENCE</scope>
    <source>
        <strain evidence="1">CBS 473.64</strain>
    </source>
</reference>
<gene>
    <name evidence="1" type="ORF">P280DRAFT_22607</name>
</gene>
<protein>
    <submittedName>
        <fullName evidence="1">Uncharacterized protein</fullName>
    </submittedName>
</protein>
<sequence length="156" mass="16952">MGVAAIRGRHHRLPWNRTPVAVVWQYGCRRPGDIVDGGLGRAQCSRRAAVFSILGSGLALLGSKASLMDFTPKSATMPIMRASTGPLPAIRPCIHLASPPAPIPPFFSPPRTQALSASNPPSVLPSSIPIHLHFDVHRTRKEHAYYHNPPRLATLY</sequence>